<evidence type="ECO:0000313" key="3">
    <source>
        <dbReference type="Proteomes" id="UP001066276"/>
    </source>
</evidence>
<dbReference type="Proteomes" id="UP001066276">
    <property type="component" value="Chromosome 3_1"/>
</dbReference>
<dbReference type="EMBL" id="JANPWB010000005">
    <property type="protein sequence ID" value="KAJ1188140.1"/>
    <property type="molecule type" value="Genomic_DNA"/>
</dbReference>
<accession>A0AAV7UGH9</accession>
<keyword evidence="3" id="KW-1185">Reference proteome</keyword>
<name>A0AAV7UGH9_PLEWA</name>
<feature type="region of interest" description="Disordered" evidence="1">
    <location>
        <begin position="138"/>
        <end position="162"/>
    </location>
</feature>
<dbReference type="AlphaFoldDB" id="A0AAV7UGH9"/>
<organism evidence="2 3">
    <name type="scientific">Pleurodeles waltl</name>
    <name type="common">Iberian ribbed newt</name>
    <dbReference type="NCBI Taxonomy" id="8319"/>
    <lineage>
        <taxon>Eukaryota</taxon>
        <taxon>Metazoa</taxon>
        <taxon>Chordata</taxon>
        <taxon>Craniata</taxon>
        <taxon>Vertebrata</taxon>
        <taxon>Euteleostomi</taxon>
        <taxon>Amphibia</taxon>
        <taxon>Batrachia</taxon>
        <taxon>Caudata</taxon>
        <taxon>Salamandroidea</taxon>
        <taxon>Salamandridae</taxon>
        <taxon>Pleurodelinae</taxon>
        <taxon>Pleurodeles</taxon>
    </lineage>
</organism>
<reference evidence="2" key="1">
    <citation type="journal article" date="2022" name="bioRxiv">
        <title>Sequencing and chromosome-scale assembly of the giantPleurodeles waltlgenome.</title>
        <authorList>
            <person name="Brown T."/>
            <person name="Elewa A."/>
            <person name="Iarovenko S."/>
            <person name="Subramanian E."/>
            <person name="Araus A.J."/>
            <person name="Petzold A."/>
            <person name="Susuki M."/>
            <person name="Suzuki K.-i.T."/>
            <person name="Hayashi T."/>
            <person name="Toyoda A."/>
            <person name="Oliveira C."/>
            <person name="Osipova E."/>
            <person name="Leigh N.D."/>
            <person name="Simon A."/>
            <person name="Yun M.H."/>
        </authorList>
    </citation>
    <scope>NUCLEOTIDE SEQUENCE</scope>
    <source>
        <strain evidence="2">20211129_DDA</strain>
        <tissue evidence="2">Liver</tissue>
    </source>
</reference>
<evidence type="ECO:0000256" key="1">
    <source>
        <dbReference type="SAM" id="MobiDB-lite"/>
    </source>
</evidence>
<comment type="caution">
    <text evidence="2">The sequence shown here is derived from an EMBL/GenBank/DDBJ whole genome shotgun (WGS) entry which is preliminary data.</text>
</comment>
<sequence>MDLDGDLRDCGSLLNLLHFCGLLELPGVLDGIRKSIGVRDVDIARCLGIEFGAVNISCGLGLVDGETSNGAVSCFDNGQTGTLDADCPCLDGDFSDVGLDGGWTVDPDVDREQIEIIPIWLLLQQGFFLVRPARFMTGPSDDPAPTGHKQETECTQRQLTPG</sequence>
<proteinExistence type="predicted"/>
<gene>
    <name evidence="2" type="ORF">NDU88_004905</name>
</gene>
<protein>
    <submittedName>
        <fullName evidence="2">Uncharacterized protein</fullName>
    </submittedName>
</protein>
<evidence type="ECO:0000313" key="2">
    <source>
        <dbReference type="EMBL" id="KAJ1188140.1"/>
    </source>
</evidence>